<dbReference type="GO" id="GO:0017119">
    <property type="term" value="C:Golgi transport complex"/>
    <property type="evidence" value="ECO:0007669"/>
    <property type="project" value="TreeGrafter"/>
</dbReference>
<dbReference type="GO" id="GO:0007030">
    <property type="term" value="P:Golgi organization"/>
    <property type="evidence" value="ECO:0007669"/>
    <property type="project" value="InterPro"/>
</dbReference>
<evidence type="ECO:0000256" key="6">
    <source>
        <dbReference type="ARBA" id="ARBA00023034"/>
    </source>
</evidence>
<dbReference type="Pfam" id="PF06148">
    <property type="entry name" value="COG2_N"/>
    <property type="match status" value="1"/>
</dbReference>
<comment type="similarity">
    <text evidence="2">Belongs to the COG2 family.</text>
</comment>
<feature type="compositionally biased region" description="Polar residues" evidence="9">
    <location>
        <begin position="1"/>
        <end position="22"/>
    </location>
</feature>
<evidence type="ECO:0000256" key="8">
    <source>
        <dbReference type="ARBA" id="ARBA00031344"/>
    </source>
</evidence>
<dbReference type="PANTHER" id="PTHR12961">
    <property type="entry name" value="CONSERVED OLIGOMERIC GOLGI COMPLEX COMPONENT 2"/>
    <property type="match status" value="1"/>
</dbReference>
<evidence type="ECO:0000256" key="9">
    <source>
        <dbReference type="SAM" id="MobiDB-lite"/>
    </source>
</evidence>
<comment type="subcellular location">
    <subcellularLocation>
        <location evidence="1">Golgi apparatus membrane</location>
        <topology evidence="1">Peripheral membrane protein</topology>
    </subcellularLocation>
</comment>
<dbReference type="GO" id="GO:0015031">
    <property type="term" value="P:protein transport"/>
    <property type="evidence" value="ECO:0007669"/>
    <property type="project" value="UniProtKB-KW"/>
</dbReference>
<dbReference type="InterPro" id="IPR024602">
    <property type="entry name" value="COG_su2_N"/>
</dbReference>
<dbReference type="PANTHER" id="PTHR12961:SF0">
    <property type="entry name" value="CONSERVED OLIGOMERIC GOLGI COMPLEX SUBUNIT 2"/>
    <property type="match status" value="1"/>
</dbReference>
<evidence type="ECO:0000313" key="12">
    <source>
        <dbReference type="Proteomes" id="UP000028045"/>
    </source>
</evidence>
<keyword evidence="12" id="KW-1185">Reference proteome</keyword>
<evidence type="ECO:0000256" key="7">
    <source>
        <dbReference type="ARBA" id="ARBA00023136"/>
    </source>
</evidence>
<evidence type="ECO:0000259" key="10">
    <source>
        <dbReference type="Pfam" id="PF06148"/>
    </source>
</evidence>
<proteinExistence type="inferred from homology"/>
<evidence type="ECO:0000256" key="5">
    <source>
        <dbReference type="ARBA" id="ARBA00022927"/>
    </source>
</evidence>
<evidence type="ECO:0000256" key="1">
    <source>
        <dbReference type="ARBA" id="ARBA00004395"/>
    </source>
</evidence>
<evidence type="ECO:0000256" key="2">
    <source>
        <dbReference type="ARBA" id="ARBA00007603"/>
    </source>
</evidence>
<organism evidence="11 12">
    <name type="scientific">Stachybotrys chartarum (strain CBS 109288 / IBT 7711)</name>
    <name type="common">Toxic black mold</name>
    <name type="synonym">Stilbospora chartarum</name>
    <dbReference type="NCBI Taxonomy" id="1280523"/>
    <lineage>
        <taxon>Eukaryota</taxon>
        <taxon>Fungi</taxon>
        <taxon>Dikarya</taxon>
        <taxon>Ascomycota</taxon>
        <taxon>Pezizomycotina</taxon>
        <taxon>Sordariomycetes</taxon>
        <taxon>Hypocreomycetidae</taxon>
        <taxon>Hypocreales</taxon>
        <taxon>Stachybotryaceae</taxon>
        <taxon>Stachybotrys</taxon>
    </lineage>
</organism>
<feature type="region of interest" description="Disordered" evidence="9">
    <location>
        <begin position="1"/>
        <end position="37"/>
    </location>
</feature>
<protein>
    <recommendedName>
        <fullName evidence="3">Conserved oligomeric Golgi complex subunit 2</fullName>
    </recommendedName>
    <alternativeName>
        <fullName evidence="8">Component of oligomeric Golgi complex 2</fullName>
    </alternativeName>
</protein>
<gene>
    <name evidence="11" type="ORF">S7711_06955</name>
</gene>
<dbReference type="OrthoDB" id="332281at2759"/>
<evidence type="ECO:0000256" key="4">
    <source>
        <dbReference type="ARBA" id="ARBA00022448"/>
    </source>
</evidence>
<keyword evidence="5" id="KW-0653">Protein transport</keyword>
<dbReference type="GO" id="GO:0006891">
    <property type="term" value="P:intra-Golgi vesicle-mediated transport"/>
    <property type="evidence" value="ECO:0007669"/>
    <property type="project" value="TreeGrafter"/>
</dbReference>
<feature type="region of interest" description="Disordered" evidence="9">
    <location>
        <begin position="181"/>
        <end position="212"/>
    </location>
</feature>
<reference evidence="11 12" key="1">
    <citation type="journal article" date="2014" name="BMC Genomics">
        <title>Comparative genome sequencing reveals chemotype-specific gene clusters in the toxigenic black mold Stachybotrys.</title>
        <authorList>
            <person name="Semeiks J."/>
            <person name="Borek D."/>
            <person name="Otwinowski Z."/>
            <person name="Grishin N.V."/>
        </authorList>
    </citation>
    <scope>NUCLEOTIDE SEQUENCE [LARGE SCALE GENOMIC DNA]</scope>
    <source>
        <strain evidence="12">CBS 109288 / IBT 7711</strain>
    </source>
</reference>
<dbReference type="Proteomes" id="UP000028045">
    <property type="component" value="Unassembled WGS sequence"/>
</dbReference>
<dbReference type="HOGENOM" id="CLU_056777_0_0_1"/>
<dbReference type="InterPro" id="IPR009316">
    <property type="entry name" value="COG2"/>
</dbReference>
<accession>A0A084ARW5</accession>
<evidence type="ECO:0000313" key="11">
    <source>
        <dbReference type="EMBL" id="KEY68044.1"/>
    </source>
</evidence>
<dbReference type="GO" id="GO:0000139">
    <property type="term" value="C:Golgi membrane"/>
    <property type="evidence" value="ECO:0007669"/>
    <property type="project" value="UniProtKB-SubCell"/>
</dbReference>
<sequence>MANFLTAPSFSRPASSHSNAAYLTSDSSDTDNDDTPLPFPAALARSDFLAPTFQPTAYLSALSDRHQTLEDLRSDLRERSAAVSAELLELVNSNYTAFLSLGNELRGGDEKVEDVRVALLGFKRATEEVKSKVTQRREKTQALNEDLKDVRAQIEQGRMMIEVSERLTALEEKLALQSAPKENGDAGWYTDDSDEDDDGDDEDDKSGEVLGSSPAKLLGLAQECSRTTVLVNNLDQGHRFVFKLNERLMRCRNTLLLDLGNALKQAKKTGPKGQDRLLRYLGIYRILDAQSEGVKALRDG</sequence>
<feature type="domain" description="Conserved oligomeric Golgi complex subunit 2 N-terminal" evidence="10">
    <location>
        <begin position="43"/>
        <end position="116"/>
    </location>
</feature>
<evidence type="ECO:0000256" key="3">
    <source>
        <dbReference type="ARBA" id="ARBA00020977"/>
    </source>
</evidence>
<feature type="compositionally biased region" description="Acidic residues" evidence="9">
    <location>
        <begin position="191"/>
        <end position="205"/>
    </location>
</feature>
<dbReference type="AlphaFoldDB" id="A0A084ARW5"/>
<keyword evidence="7" id="KW-0472">Membrane</keyword>
<keyword evidence="6" id="KW-0333">Golgi apparatus</keyword>
<keyword evidence="4" id="KW-0813">Transport</keyword>
<dbReference type="EMBL" id="KL648592">
    <property type="protein sequence ID" value="KEY68044.1"/>
    <property type="molecule type" value="Genomic_DNA"/>
</dbReference>
<name>A0A084ARW5_STACB</name>